<name>A0AAJ0M0N2_9PEZI</name>
<dbReference type="InterPro" id="IPR052254">
    <property type="entry name" value="CUL4-DDB1_E3_ligase_receptor"/>
</dbReference>
<reference evidence="4" key="2">
    <citation type="submission" date="2023-06" db="EMBL/GenBank/DDBJ databases">
        <authorList>
            <consortium name="Lawrence Berkeley National Laboratory"/>
            <person name="Mondo S.J."/>
            <person name="Hensen N."/>
            <person name="Bonometti L."/>
            <person name="Westerberg I."/>
            <person name="Brannstrom I.O."/>
            <person name="Guillou S."/>
            <person name="Cros-Aarteil S."/>
            <person name="Calhoun S."/>
            <person name="Haridas S."/>
            <person name="Kuo A."/>
            <person name="Pangilinan J."/>
            <person name="Riley R."/>
            <person name="Labutti K."/>
            <person name="Andreopoulos B."/>
            <person name="Lipzen A."/>
            <person name="Chen C."/>
            <person name="Yanf M."/>
            <person name="Daum C."/>
            <person name="Ng V."/>
            <person name="Clum A."/>
            <person name="Steindorff A."/>
            <person name="Ohm R."/>
            <person name="Martin F."/>
            <person name="Silar P."/>
            <person name="Natvig D."/>
            <person name="Lalanne C."/>
            <person name="Gautier V."/>
            <person name="Ament-Velasquez S.L."/>
            <person name="Kruys A."/>
            <person name="Hutchinson M.I."/>
            <person name="Powell A.J."/>
            <person name="Barry K."/>
            <person name="Miller A.N."/>
            <person name="Grigoriev I.V."/>
            <person name="Debuchy R."/>
            <person name="Gladieux P."/>
            <person name="Thoren M.H."/>
            <person name="Johannesson H."/>
        </authorList>
    </citation>
    <scope>NUCLEOTIDE SEQUENCE</scope>
    <source>
        <strain evidence="4">CBS 333.67</strain>
    </source>
</reference>
<keyword evidence="5" id="KW-1185">Reference proteome</keyword>
<dbReference type="InterPro" id="IPR015943">
    <property type="entry name" value="WD40/YVTN_repeat-like_dom_sf"/>
</dbReference>
<sequence length="529" mass="58376">MTREIPGFYYDSVKRKYFRIEDSKTAPAQAAWSARNVKRRALEEQENARRWEKLQRQAKKVKRARVREVPLMGGLLAREIGEVGGHRVLPGAETVGRAWAGGLRAKGGVKLWPNYPDNCGMLSSMWVGGSSEPGLGIVYGALNEGLWAGAYIPRDAEDRISCRHAAERYPGIDFRPRLYSLSDPIVTSIKFHDSSRTILLASNDYRGGPICIRQCKAQSRRSADPSRSLVLEDNESVLRFTGRQLDGSPASTIHALQPAPYGSRLTCIAGTDRGVVQLQDQELSWLTPPADWSPRQFKFRGRTQAGQDRAPWQGDILSVDFLSPNNPEVILAGTRSSHVCVLDLRTPPGEWSAESNTLKHASSAAHVRCVGPYTVLAAGPQNAMALYDVRFLQRQRQRQQLQQEEQQQDPTNWGGGGEGGGGRRRRPGNCTRPVVEFPSYRNQEHIHIGLDVLTEPGYGSVGIVAAAHGDETVGLYSLGDGSRIPAAAVDGIKAHAVVRSLMWQTLPGDQHPSLFVGEGPWVRKYSFWA</sequence>
<evidence type="ECO:0000256" key="2">
    <source>
        <dbReference type="ARBA" id="ARBA00022737"/>
    </source>
</evidence>
<feature type="region of interest" description="Disordered" evidence="3">
    <location>
        <begin position="397"/>
        <end position="432"/>
    </location>
</feature>
<dbReference type="RefSeq" id="XP_062720313.1">
    <property type="nucleotide sequence ID" value="XM_062863110.1"/>
</dbReference>
<comment type="caution">
    <text evidence="4">The sequence shown here is derived from an EMBL/GenBank/DDBJ whole genome shotgun (WGS) entry which is preliminary data.</text>
</comment>
<organism evidence="4 5">
    <name type="scientific">Chaetomium strumarium</name>
    <dbReference type="NCBI Taxonomy" id="1170767"/>
    <lineage>
        <taxon>Eukaryota</taxon>
        <taxon>Fungi</taxon>
        <taxon>Dikarya</taxon>
        <taxon>Ascomycota</taxon>
        <taxon>Pezizomycotina</taxon>
        <taxon>Sordariomycetes</taxon>
        <taxon>Sordariomycetidae</taxon>
        <taxon>Sordariales</taxon>
        <taxon>Chaetomiaceae</taxon>
        <taxon>Chaetomium</taxon>
    </lineage>
</organism>
<keyword evidence="2" id="KW-0677">Repeat</keyword>
<evidence type="ECO:0000313" key="4">
    <source>
        <dbReference type="EMBL" id="KAK3304533.1"/>
    </source>
</evidence>
<evidence type="ECO:0000256" key="3">
    <source>
        <dbReference type="SAM" id="MobiDB-lite"/>
    </source>
</evidence>
<reference evidence="4" key="1">
    <citation type="journal article" date="2023" name="Mol. Phylogenet. Evol.">
        <title>Genome-scale phylogeny and comparative genomics of the fungal order Sordariales.</title>
        <authorList>
            <person name="Hensen N."/>
            <person name="Bonometti L."/>
            <person name="Westerberg I."/>
            <person name="Brannstrom I.O."/>
            <person name="Guillou S."/>
            <person name="Cros-Aarteil S."/>
            <person name="Calhoun S."/>
            <person name="Haridas S."/>
            <person name="Kuo A."/>
            <person name="Mondo S."/>
            <person name="Pangilinan J."/>
            <person name="Riley R."/>
            <person name="LaButti K."/>
            <person name="Andreopoulos B."/>
            <person name="Lipzen A."/>
            <person name="Chen C."/>
            <person name="Yan M."/>
            <person name="Daum C."/>
            <person name="Ng V."/>
            <person name="Clum A."/>
            <person name="Steindorff A."/>
            <person name="Ohm R.A."/>
            <person name="Martin F."/>
            <person name="Silar P."/>
            <person name="Natvig D.O."/>
            <person name="Lalanne C."/>
            <person name="Gautier V."/>
            <person name="Ament-Velasquez S.L."/>
            <person name="Kruys A."/>
            <person name="Hutchinson M.I."/>
            <person name="Powell A.J."/>
            <person name="Barry K."/>
            <person name="Miller A.N."/>
            <person name="Grigoriev I.V."/>
            <person name="Debuchy R."/>
            <person name="Gladieux P."/>
            <person name="Hiltunen Thoren M."/>
            <person name="Johannesson H."/>
        </authorList>
    </citation>
    <scope>NUCLEOTIDE SEQUENCE</scope>
    <source>
        <strain evidence="4">CBS 333.67</strain>
    </source>
</reference>
<dbReference type="InterPro" id="IPR036322">
    <property type="entry name" value="WD40_repeat_dom_sf"/>
</dbReference>
<dbReference type="PANTHER" id="PTHR44472:SF1">
    <property type="entry name" value="DDB1 AND CUL4 ASSOCIATED FACTOR 4"/>
    <property type="match status" value="1"/>
</dbReference>
<proteinExistence type="predicted"/>
<dbReference type="Gene3D" id="2.130.10.10">
    <property type="entry name" value="YVTN repeat-like/Quinoprotein amine dehydrogenase"/>
    <property type="match status" value="1"/>
</dbReference>
<dbReference type="GeneID" id="87881939"/>
<dbReference type="SUPFAM" id="SSF50978">
    <property type="entry name" value="WD40 repeat-like"/>
    <property type="match status" value="1"/>
</dbReference>
<dbReference type="Proteomes" id="UP001273166">
    <property type="component" value="Unassembled WGS sequence"/>
</dbReference>
<protein>
    <submittedName>
        <fullName evidence="4">Uncharacterized protein</fullName>
    </submittedName>
</protein>
<dbReference type="AlphaFoldDB" id="A0AAJ0M0N2"/>
<dbReference type="PANTHER" id="PTHR44472">
    <property type="entry name" value="DDB1- AND CUL4-ASSOCIATED FACTOR 4-RELATED"/>
    <property type="match status" value="1"/>
</dbReference>
<evidence type="ECO:0000313" key="5">
    <source>
        <dbReference type="Proteomes" id="UP001273166"/>
    </source>
</evidence>
<dbReference type="EMBL" id="JAUDZG010000005">
    <property type="protein sequence ID" value="KAK3304533.1"/>
    <property type="molecule type" value="Genomic_DNA"/>
</dbReference>
<evidence type="ECO:0000256" key="1">
    <source>
        <dbReference type="ARBA" id="ARBA00022574"/>
    </source>
</evidence>
<dbReference type="GO" id="GO:0080008">
    <property type="term" value="C:Cul4-RING E3 ubiquitin ligase complex"/>
    <property type="evidence" value="ECO:0007669"/>
    <property type="project" value="TreeGrafter"/>
</dbReference>
<keyword evidence="1" id="KW-0853">WD repeat</keyword>
<gene>
    <name evidence="4" type="ORF">B0T15DRAFT_244800</name>
</gene>
<accession>A0AAJ0M0N2</accession>